<reference evidence="6 7" key="1">
    <citation type="submission" date="2023-09" db="EMBL/GenBank/DDBJ databases">
        <authorList>
            <person name="Rey-Velasco X."/>
        </authorList>
    </citation>
    <scope>NUCLEOTIDE SEQUENCE [LARGE SCALE GENOMIC DNA]</scope>
    <source>
        <strain evidence="6 7">W345</strain>
    </source>
</reference>
<comment type="similarity">
    <text evidence="5">Belongs to the TatC family.</text>
</comment>
<feature type="transmembrane region" description="Helical" evidence="5">
    <location>
        <begin position="120"/>
        <end position="141"/>
    </location>
</feature>
<keyword evidence="3 5" id="KW-1133">Transmembrane helix</keyword>
<proteinExistence type="inferred from homology"/>
<accession>A0ABU2WIY0</accession>
<dbReference type="InterPro" id="IPR002033">
    <property type="entry name" value="TatC"/>
</dbReference>
<dbReference type="NCBIfam" id="TIGR00945">
    <property type="entry name" value="tatC"/>
    <property type="match status" value="1"/>
</dbReference>
<keyword evidence="5" id="KW-0653">Protein transport</keyword>
<name>A0ABU2WIY0_9GAMM</name>
<dbReference type="PANTHER" id="PTHR30371:SF0">
    <property type="entry name" value="SEC-INDEPENDENT PROTEIN TRANSLOCASE PROTEIN TATC, CHLOROPLASTIC-RELATED"/>
    <property type="match status" value="1"/>
</dbReference>
<feature type="transmembrane region" description="Helical" evidence="5">
    <location>
        <begin position="161"/>
        <end position="182"/>
    </location>
</feature>
<keyword evidence="2 5" id="KW-0812">Transmembrane</keyword>
<gene>
    <name evidence="5 6" type="primary">tatC</name>
    <name evidence="6" type="ORF">RM530_10675</name>
</gene>
<dbReference type="Proteomes" id="UP001254608">
    <property type="component" value="Unassembled WGS sequence"/>
</dbReference>
<comment type="function">
    <text evidence="5">Part of the twin-arginine translocation (Tat) system that transports large folded proteins containing a characteristic twin-arginine motif in their signal peptide across membranes. Together with TatB, TatC is part of a receptor directly interacting with Tat signal peptides.</text>
</comment>
<feature type="transmembrane region" description="Helical" evidence="5">
    <location>
        <begin position="48"/>
        <end position="66"/>
    </location>
</feature>
<keyword evidence="7" id="KW-1185">Reference proteome</keyword>
<dbReference type="PRINTS" id="PR01840">
    <property type="entry name" value="TATCFAMILY"/>
</dbReference>
<comment type="caution">
    <text evidence="6">The sequence shown here is derived from an EMBL/GenBank/DDBJ whole genome shotgun (WGS) entry which is preliminary data.</text>
</comment>
<feature type="transmembrane region" description="Helical" evidence="5">
    <location>
        <begin position="24"/>
        <end position="41"/>
    </location>
</feature>
<dbReference type="EMBL" id="JAVRIC010000014">
    <property type="protein sequence ID" value="MDT0497822.1"/>
    <property type="molecule type" value="Genomic_DNA"/>
</dbReference>
<keyword evidence="5" id="KW-1003">Cell membrane</keyword>
<evidence type="ECO:0000256" key="1">
    <source>
        <dbReference type="ARBA" id="ARBA00004141"/>
    </source>
</evidence>
<dbReference type="PANTHER" id="PTHR30371">
    <property type="entry name" value="SEC-INDEPENDENT PROTEIN TRANSLOCASE PROTEIN TATC"/>
    <property type="match status" value="1"/>
</dbReference>
<dbReference type="Pfam" id="PF00902">
    <property type="entry name" value="TatC"/>
    <property type="match status" value="1"/>
</dbReference>
<dbReference type="RefSeq" id="WP_311365215.1">
    <property type="nucleotide sequence ID" value="NZ_JAVRIC010000014.1"/>
</dbReference>
<feature type="transmembrane region" description="Helical" evidence="5">
    <location>
        <begin position="217"/>
        <end position="241"/>
    </location>
</feature>
<protein>
    <recommendedName>
        <fullName evidence="5">Sec-independent protein translocase protein TatC</fullName>
    </recommendedName>
</protein>
<sequence>MSKDASSSGEQPLIAHLLELRTRLLRALIGVLIVFIPLAYFAKDFYRIVAAPLMQLMPAGTGMIATEVASPFFAPFKLAGLAALVIALPWVLYQTWAFIAPGLYKNEQRLVVPLLATSSALFYVGMLFAYFVVFPIVFGFFVKVAPEGVTVMTDISRYLDFVITMFLAFGAAFETPVAIVLLVKTGFVTPADLAAKRAYVLVGTFLLSAFLTPPDIFSQLLLAGPAYLLFEIGIVWARILVPGAREVEAQRRGE</sequence>
<keyword evidence="5" id="KW-0813">Transport</keyword>
<evidence type="ECO:0000313" key="6">
    <source>
        <dbReference type="EMBL" id="MDT0497822.1"/>
    </source>
</evidence>
<evidence type="ECO:0000256" key="5">
    <source>
        <dbReference type="HAMAP-Rule" id="MF_00902"/>
    </source>
</evidence>
<evidence type="ECO:0000256" key="2">
    <source>
        <dbReference type="ARBA" id="ARBA00022692"/>
    </source>
</evidence>
<evidence type="ECO:0000313" key="7">
    <source>
        <dbReference type="Proteomes" id="UP001254608"/>
    </source>
</evidence>
<organism evidence="6 7">
    <name type="scientific">Banduia mediterranea</name>
    <dbReference type="NCBI Taxonomy" id="3075609"/>
    <lineage>
        <taxon>Bacteria</taxon>
        <taxon>Pseudomonadati</taxon>
        <taxon>Pseudomonadota</taxon>
        <taxon>Gammaproteobacteria</taxon>
        <taxon>Nevskiales</taxon>
        <taxon>Algiphilaceae</taxon>
        <taxon>Banduia</taxon>
    </lineage>
</organism>
<keyword evidence="4 5" id="KW-0472">Membrane</keyword>
<evidence type="ECO:0000256" key="3">
    <source>
        <dbReference type="ARBA" id="ARBA00022989"/>
    </source>
</evidence>
<keyword evidence="5" id="KW-0811">Translocation</keyword>
<comment type="subcellular location">
    <subcellularLocation>
        <location evidence="5">Cell membrane</location>
        <topology evidence="5">Multi-pass membrane protein</topology>
    </subcellularLocation>
    <subcellularLocation>
        <location evidence="1">Membrane</location>
        <topology evidence="1">Multi-pass membrane protein</topology>
    </subcellularLocation>
</comment>
<comment type="subunit">
    <text evidence="5">The Tat system comprises two distinct complexes: a TatABC complex, containing multiple copies of TatA, TatB and TatC subunits, and a separate TatA complex, containing only TatA subunits. Substrates initially bind to the TatABC complex, which probably triggers association of the separate TatA complex to form the active translocon.</text>
</comment>
<evidence type="ECO:0000256" key="4">
    <source>
        <dbReference type="ARBA" id="ARBA00023136"/>
    </source>
</evidence>
<dbReference type="HAMAP" id="MF_00902">
    <property type="entry name" value="TatC"/>
    <property type="match status" value="1"/>
</dbReference>
<feature type="transmembrane region" description="Helical" evidence="5">
    <location>
        <begin position="78"/>
        <end position="99"/>
    </location>
</feature>